<proteinExistence type="predicted"/>
<gene>
    <name evidence="4" type="ORF">EDD57_11260</name>
</gene>
<evidence type="ECO:0000313" key="5">
    <source>
        <dbReference type="Proteomes" id="UP000294746"/>
    </source>
</evidence>
<keyword evidence="5" id="KW-1185">Reference proteome</keyword>
<reference evidence="4 5" key="1">
    <citation type="submission" date="2019-03" db="EMBL/GenBank/DDBJ databases">
        <title>Genomic Encyclopedia of Type Strains, Phase IV (KMG-IV): sequencing the most valuable type-strain genomes for metagenomic binning, comparative biology and taxonomic classification.</title>
        <authorList>
            <person name="Goeker M."/>
        </authorList>
    </citation>
    <scope>NUCLEOTIDE SEQUENCE [LARGE SCALE GENOMIC DNA]</scope>
    <source>
        <strain evidence="4 5">DSM 46831</strain>
    </source>
</reference>
<dbReference type="Proteomes" id="UP000294746">
    <property type="component" value="Unassembled WGS sequence"/>
</dbReference>
<sequence length="257" mass="29846">MNVNTSYEWPDYYDWTSNGLDHDTTYYTELAKASRGPVLELGCGTGRVTVAIAREGIPIIGLDNSHEMLQRAEQKARSLGVSSHIQFMEGEMQDFELPDSRFSLAIIPYRSFMHVTHVDEQIKTLENIYRHLTDDGVLAFNVFVPFMDQLVEMDGKKQFRGTFPVPGTEDEIELYDFTEIEPFHQLAQITRYMERFDHKGKSLERIRTMLEIRYSFPTELFHLLGSCGFRVTQTYGTFYRNPFSHQSEELIIEARKA</sequence>
<evidence type="ECO:0000256" key="1">
    <source>
        <dbReference type="ARBA" id="ARBA00022603"/>
    </source>
</evidence>
<accession>A0A4R2SDP7</accession>
<dbReference type="AlphaFoldDB" id="A0A4R2SDP7"/>
<keyword evidence="1 4" id="KW-0489">Methyltransferase</keyword>
<dbReference type="SUPFAM" id="SSF53335">
    <property type="entry name" value="S-adenosyl-L-methionine-dependent methyltransferases"/>
    <property type="match status" value="1"/>
</dbReference>
<dbReference type="EMBL" id="SLXV01000012">
    <property type="protein sequence ID" value="TCP69195.1"/>
    <property type="molecule type" value="Genomic_DNA"/>
</dbReference>
<dbReference type="GO" id="GO:0008168">
    <property type="term" value="F:methyltransferase activity"/>
    <property type="evidence" value="ECO:0007669"/>
    <property type="project" value="UniProtKB-KW"/>
</dbReference>
<dbReference type="InterPro" id="IPR041698">
    <property type="entry name" value="Methyltransf_25"/>
</dbReference>
<dbReference type="PANTHER" id="PTHR43861:SF1">
    <property type="entry name" value="TRANS-ACONITATE 2-METHYLTRANSFERASE"/>
    <property type="match status" value="1"/>
</dbReference>
<evidence type="ECO:0000259" key="3">
    <source>
        <dbReference type="Pfam" id="PF13649"/>
    </source>
</evidence>
<dbReference type="GO" id="GO:0032259">
    <property type="term" value="P:methylation"/>
    <property type="evidence" value="ECO:0007669"/>
    <property type="project" value="UniProtKB-KW"/>
</dbReference>
<dbReference type="PANTHER" id="PTHR43861">
    <property type="entry name" value="TRANS-ACONITATE 2-METHYLTRANSFERASE-RELATED"/>
    <property type="match status" value="1"/>
</dbReference>
<dbReference type="Gene3D" id="3.40.50.150">
    <property type="entry name" value="Vaccinia Virus protein VP39"/>
    <property type="match status" value="1"/>
</dbReference>
<comment type="caution">
    <text evidence="4">The sequence shown here is derived from an EMBL/GenBank/DDBJ whole genome shotgun (WGS) entry which is preliminary data.</text>
</comment>
<dbReference type="CDD" id="cd02440">
    <property type="entry name" value="AdoMet_MTases"/>
    <property type="match status" value="1"/>
</dbReference>
<evidence type="ECO:0000313" key="4">
    <source>
        <dbReference type="EMBL" id="TCP69195.1"/>
    </source>
</evidence>
<dbReference type="InterPro" id="IPR029063">
    <property type="entry name" value="SAM-dependent_MTases_sf"/>
</dbReference>
<keyword evidence="2 4" id="KW-0808">Transferase</keyword>
<organism evidence="4 5">
    <name type="scientific">Baia soyae</name>
    <dbReference type="NCBI Taxonomy" id="1544746"/>
    <lineage>
        <taxon>Bacteria</taxon>
        <taxon>Bacillati</taxon>
        <taxon>Bacillota</taxon>
        <taxon>Bacilli</taxon>
        <taxon>Bacillales</taxon>
        <taxon>Thermoactinomycetaceae</taxon>
        <taxon>Baia</taxon>
    </lineage>
</organism>
<dbReference type="Pfam" id="PF13649">
    <property type="entry name" value="Methyltransf_25"/>
    <property type="match status" value="1"/>
</dbReference>
<dbReference type="RefSeq" id="WP_243649453.1">
    <property type="nucleotide sequence ID" value="NZ_SLXV01000012.1"/>
</dbReference>
<protein>
    <submittedName>
        <fullName evidence="4">Methyltransferase family protein</fullName>
    </submittedName>
</protein>
<evidence type="ECO:0000256" key="2">
    <source>
        <dbReference type="ARBA" id="ARBA00022679"/>
    </source>
</evidence>
<name>A0A4R2SDP7_9BACL</name>
<feature type="domain" description="Methyltransferase" evidence="3">
    <location>
        <begin position="38"/>
        <end position="136"/>
    </location>
</feature>